<dbReference type="PANTHER" id="PTHR43735">
    <property type="entry name" value="APOPTOSIS-INDUCING FACTOR 1"/>
    <property type="match status" value="1"/>
</dbReference>
<protein>
    <recommendedName>
        <fullName evidence="5">FAD/NAD(P)-binding domain-containing protein</fullName>
    </recommendedName>
</protein>
<evidence type="ECO:0000313" key="7">
    <source>
        <dbReference type="Proteomes" id="UP001163828"/>
    </source>
</evidence>
<evidence type="ECO:0000256" key="2">
    <source>
        <dbReference type="ARBA" id="ARBA00022630"/>
    </source>
</evidence>
<dbReference type="PRINTS" id="PR00368">
    <property type="entry name" value="FADPNR"/>
</dbReference>
<dbReference type="InterPro" id="IPR023753">
    <property type="entry name" value="FAD/NAD-binding_dom"/>
</dbReference>
<evidence type="ECO:0000259" key="5">
    <source>
        <dbReference type="Pfam" id="PF07992"/>
    </source>
</evidence>
<evidence type="ECO:0000313" key="6">
    <source>
        <dbReference type="EMBL" id="KAJ3997296.1"/>
    </source>
</evidence>
<evidence type="ECO:0000256" key="3">
    <source>
        <dbReference type="ARBA" id="ARBA00022827"/>
    </source>
</evidence>
<feature type="domain" description="FAD/NAD(P)-binding" evidence="5">
    <location>
        <begin position="13"/>
        <end position="307"/>
    </location>
</feature>
<keyword evidence="2" id="KW-0285">Flavoprotein</keyword>
<dbReference type="EMBL" id="MU790586">
    <property type="protein sequence ID" value="KAJ3997296.1"/>
    <property type="molecule type" value="Genomic_DNA"/>
</dbReference>
<proteinExistence type="inferred from homology"/>
<reference evidence="6" key="1">
    <citation type="submission" date="2022-08" db="EMBL/GenBank/DDBJ databases">
        <authorList>
            <consortium name="DOE Joint Genome Institute"/>
            <person name="Min B."/>
            <person name="Riley R."/>
            <person name="Sierra-Patev S."/>
            <person name="Naranjo-Ortiz M."/>
            <person name="Looney B."/>
            <person name="Konkel Z."/>
            <person name="Slot J.C."/>
            <person name="Sakamoto Y."/>
            <person name="Steenwyk J.L."/>
            <person name="Rokas A."/>
            <person name="Carro J."/>
            <person name="Camarero S."/>
            <person name="Ferreira P."/>
            <person name="Molpeceres G."/>
            <person name="Ruiz-Duenas F.J."/>
            <person name="Serrano A."/>
            <person name="Henrissat B."/>
            <person name="Drula E."/>
            <person name="Hughes K.W."/>
            <person name="Mata J.L."/>
            <person name="Ishikawa N.K."/>
            <person name="Vargas-Isla R."/>
            <person name="Ushijima S."/>
            <person name="Smith C.A."/>
            <person name="Ahrendt S."/>
            <person name="Andreopoulos W."/>
            <person name="He G."/>
            <person name="Labutti K."/>
            <person name="Lipzen A."/>
            <person name="Ng V."/>
            <person name="Sandor L."/>
            <person name="Barry K."/>
            <person name="Martinez A.T."/>
            <person name="Xiao Y."/>
            <person name="Gibbons J.G."/>
            <person name="Terashima K."/>
            <person name="Hibbett D.S."/>
            <person name="Grigoriev I.V."/>
        </authorList>
    </citation>
    <scope>NUCLEOTIDE SEQUENCE</scope>
    <source>
        <strain evidence="6">TFB10827</strain>
    </source>
</reference>
<name>A0ABQ8QFL3_9AGAR</name>
<dbReference type="Proteomes" id="UP001163828">
    <property type="component" value="Unassembled WGS sequence"/>
</dbReference>
<dbReference type="PRINTS" id="PR00411">
    <property type="entry name" value="PNDRDTASEI"/>
</dbReference>
<evidence type="ECO:0000256" key="1">
    <source>
        <dbReference type="ARBA" id="ARBA00006442"/>
    </source>
</evidence>
<gene>
    <name evidence="6" type="ORF">F5050DRAFT_1569716</name>
</gene>
<dbReference type="Pfam" id="PF07992">
    <property type="entry name" value="Pyr_redox_2"/>
    <property type="match status" value="1"/>
</dbReference>
<comment type="similarity">
    <text evidence="1">Belongs to the FAD-dependent oxidoreductase family.</text>
</comment>
<dbReference type="InterPro" id="IPR036188">
    <property type="entry name" value="FAD/NAD-bd_sf"/>
</dbReference>
<evidence type="ECO:0000256" key="4">
    <source>
        <dbReference type="ARBA" id="ARBA00023002"/>
    </source>
</evidence>
<dbReference type="SUPFAM" id="SSF51905">
    <property type="entry name" value="FAD/NAD(P)-binding domain"/>
    <property type="match status" value="1"/>
</dbReference>
<dbReference type="Gene3D" id="3.50.50.100">
    <property type="match status" value="1"/>
</dbReference>
<keyword evidence="3" id="KW-0274">FAD</keyword>
<organism evidence="6 7">
    <name type="scientific">Lentinula boryana</name>
    <dbReference type="NCBI Taxonomy" id="40481"/>
    <lineage>
        <taxon>Eukaryota</taxon>
        <taxon>Fungi</taxon>
        <taxon>Dikarya</taxon>
        <taxon>Basidiomycota</taxon>
        <taxon>Agaricomycotina</taxon>
        <taxon>Agaricomycetes</taxon>
        <taxon>Agaricomycetidae</taxon>
        <taxon>Agaricales</taxon>
        <taxon>Marasmiineae</taxon>
        <taxon>Omphalotaceae</taxon>
        <taxon>Lentinula</taxon>
    </lineage>
</organism>
<comment type="caution">
    <text evidence="6">The sequence shown here is derived from an EMBL/GenBank/DDBJ whole genome shotgun (WGS) entry which is preliminary data.</text>
</comment>
<keyword evidence="7" id="KW-1185">Reference proteome</keyword>
<accession>A0ABQ8QFL3</accession>
<dbReference type="PANTHER" id="PTHR43735:SF3">
    <property type="entry name" value="FERROPTOSIS SUPPRESSOR PROTEIN 1"/>
    <property type="match status" value="1"/>
</dbReference>
<keyword evidence="4" id="KW-0560">Oxidoreductase</keyword>
<sequence length="409" mass="44285">MAFLEHSKHDKLNIVIVGGGVGGLGVLRSLSTTIDPKKHTVVLIDARPAYVHLISSLRLVVSNTDSLITRSVHPYGDHTFRNKLAGNGTFIQASVTDIKVNDTGKGGQVILDNGGIVAYDVLVLTTGSILPYPIAFPTSTKAIEEYVKARQAEFAAATDILLVGGGPVGIELAGELRDVFPSKAITIIHRSSHLLNAVYPDKFRIAIQKQLQDREITVLTGDAITIMSDTATSQVPKDGFITEQGKTLKPDLIPTWGMRPNTSYLPSDLLSSTGHVKIIPTFQLPAHPDVFAIGDIVDWNERRSASKVVQSHAPKAAHNVLLYLSLREAQGKDSIDILASKDSAKYKGTIETMMISNGKLSHRTLSTQTSGMGYLDVLWGIMFGGWISSLNSRDLAVSRLSYFTGYKPV</sequence>